<dbReference type="RefSeq" id="XP_022343004.1">
    <property type="nucleotide sequence ID" value="XM_022487296.1"/>
</dbReference>
<dbReference type="Proteomes" id="UP000694844">
    <property type="component" value="Chromosome 5"/>
</dbReference>
<evidence type="ECO:0000259" key="2">
    <source>
        <dbReference type="PROSITE" id="PS50209"/>
    </source>
</evidence>
<feature type="domain" description="CARD" evidence="2">
    <location>
        <begin position="1"/>
        <end position="86"/>
    </location>
</feature>
<evidence type="ECO:0000313" key="7">
    <source>
        <dbReference type="RefSeq" id="XP_022343004.1"/>
    </source>
</evidence>
<accession>A0A8B8ETE4</accession>
<dbReference type="AlphaFoldDB" id="A0A8B8ETE4"/>
<dbReference type="RefSeq" id="XP_022343005.1">
    <property type="nucleotide sequence ID" value="XM_022487297.1"/>
</dbReference>
<evidence type="ECO:0000313" key="5">
    <source>
        <dbReference type="RefSeq" id="XP_022343002.1"/>
    </source>
</evidence>
<dbReference type="Gene3D" id="1.10.533.10">
    <property type="entry name" value="Death Domain, Fas"/>
    <property type="match status" value="1"/>
</dbReference>
<dbReference type="RefSeq" id="XP_022343001.1">
    <property type="nucleotide sequence ID" value="XM_022487293.1"/>
</dbReference>
<dbReference type="InterPro" id="IPR011029">
    <property type="entry name" value="DEATH-like_dom_sf"/>
</dbReference>
<dbReference type="SUPFAM" id="SSF47986">
    <property type="entry name" value="DEATH domain"/>
    <property type="match status" value="1"/>
</dbReference>
<organism evidence="3 6">
    <name type="scientific">Crassostrea virginica</name>
    <name type="common">Eastern oyster</name>
    <dbReference type="NCBI Taxonomy" id="6565"/>
    <lineage>
        <taxon>Eukaryota</taxon>
        <taxon>Metazoa</taxon>
        <taxon>Spiralia</taxon>
        <taxon>Lophotrochozoa</taxon>
        <taxon>Mollusca</taxon>
        <taxon>Bivalvia</taxon>
        <taxon>Autobranchia</taxon>
        <taxon>Pteriomorphia</taxon>
        <taxon>Ostreida</taxon>
        <taxon>Ostreoidea</taxon>
        <taxon>Ostreidae</taxon>
        <taxon>Crassostrea</taxon>
    </lineage>
</organism>
<dbReference type="GO" id="GO:0042981">
    <property type="term" value="P:regulation of apoptotic process"/>
    <property type="evidence" value="ECO:0007669"/>
    <property type="project" value="InterPro"/>
</dbReference>
<evidence type="ECO:0000313" key="9">
    <source>
        <dbReference type="RefSeq" id="XP_022343006.1"/>
    </source>
</evidence>
<dbReference type="Pfam" id="PF00619">
    <property type="entry name" value="CARD"/>
    <property type="match status" value="1"/>
</dbReference>
<dbReference type="SMART" id="SM00114">
    <property type="entry name" value="CARD"/>
    <property type="match status" value="1"/>
</dbReference>
<sequence>MQRISLTEREDLIESLDAEAIYDYLIQHGVLDQTEKAKIEDGKNKSQRNRALLQLVEGTGSSAVALFINALRQSGQLHLASSLDEDSRIKPIYGSGYLGKDRYKGQVTIKVEVDRIFGLFPSWEEGDDLEEKMGDTPEKERKKKEGVVPVLTPRRAHKSYENMTMIGEQWSSGGRKIREYAYDDSDEESSSCWCFCRRSKASKKSTAKRKLRYEVGKEVTRSPSPVKPLKGNELLRNLRHEGPTIIRSNSRTSFISYTLSTEAINVLKDSHVFNKIGSVENVHNGKNSFSFNTDWKEQSAAIDKENQGKHGENNLNSDQRRKRENLNLTLQTEKPVEHCLMWRHRGPTFKKLVERFYKLLTSAMNMSIIKYFEQERGTLVLHVDMENSLVVCNNCMTPKQVTDVCVNLEDGSLLRVFESILVTSEILEDLAVRQIKLRVVIDSDELALAKQELA</sequence>
<feature type="region of interest" description="Disordered" evidence="1">
    <location>
        <begin position="301"/>
        <end position="322"/>
    </location>
</feature>
<proteinExistence type="predicted"/>
<dbReference type="PROSITE" id="PS50209">
    <property type="entry name" value="CARD"/>
    <property type="match status" value="1"/>
</dbReference>
<evidence type="ECO:0000313" key="4">
    <source>
        <dbReference type="RefSeq" id="XP_022343001.1"/>
    </source>
</evidence>
<dbReference type="PANTHER" id="PTHR15034:SF5">
    <property type="entry name" value="DEATH DOMAIN-CONTAINING PROTEIN CRADD"/>
    <property type="match status" value="1"/>
</dbReference>
<name>A0A8B8ETE4_CRAVI</name>
<evidence type="ECO:0000313" key="6">
    <source>
        <dbReference type="RefSeq" id="XP_022343003.1"/>
    </source>
</evidence>
<dbReference type="InterPro" id="IPR037939">
    <property type="entry name" value="CRADD"/>
</dbReference>
<dbReference type="GO" id="GO:0002020">
    <property type="term" value="F:protease binding"/>
    <property type="evidence" value="ECO:0007669"/>
    <property type="project" value="InterPro"/>
</dbReference>
<dbReference type="RefSeq" id="XP_022343003.1">
    <property type="nucleotide sequence ID" value="XM_022487295.1"/>
</dbReference>
<dbReference type="PANTHER" id="PTHR15034">
    <property type="entry name" value="DEATH DOMAIN-CONTAINING PROTEIN CRADD"/>
    <property type="match status" value="1"/>
</dbReference>
<dbReference type="InterPro" id="IPR001315">
    <property type="entry name" value="CARD"/>
</dbReference>
<protein>
    <submittedName>
        <fullName evidence="4 5">Uncharacterized protein LOC111136442</fullName>
    </submittedName>
</protein>
<evidence type="ECO:0000256" key="1">
    <source>
        <dbReference type="SAM" id="MobiDB-lite"/>
    </source>
</evidence>
<dbReference type="KEGG" id="cvn:111136442"/>
<dbReference type="CDD" id="cd01671">
    <property type="entry name" value="CARD"/>
    <property type="match status" value="1"/>
</dbReference>
<evidence type="ECO:0000313" key="8">
    <source>
        <dbReference type="RefSeq" id="XP_022343005.1"/>
    </source>
</evidence>
<dbReference type="OrthoDB" id="6274940at2759"/>
<dbReference type="GeneID" id="111136442"/>
<gene>
    <name evidence="4 5 6 7 8 9" type="primary">LOC111136442</name>
</gene>
<evidence type="ECO:0000313" key="3">
    <source>
        <dbReference type="Proteomes" id="UP000694844"/>
    </source>
</evidence>
<reference evidence="4 5" key="1">
    <citation type="submission" date="2025-04" db="UniProtKB">
        <authorList>
            <consortium name="RefSeq"/>
        </authorList>
    </citation>
    <scope>IDENTIFICATION</scope>
    <source>
        <tissue evidence="4 5">Whole sample</tissue>
    </source>
</reference>
<keyword evidence="3" id="KW-1185">Reference proteome</keyword>
<dbReference type="RefSeq" id="XP_022343006.1">
    <property type="nucleotide sequence ID" value="XM_022487298.1"/>
</dbReference>
<dbReference type="RefSeq" id="XP_022343002.1">
    <property type="nucleotide sequence ID" value="XM_022487294.1"/>
</dbReference>
<dbReference type="GO" id="GO:0070513">
    <property type="term" value="F:death domain binding"/>
    <property type="evidence" value="ECO:0007669"/>
    <property type="project" value="InterPro"/>
</dbReference>